<keyword evidence="3" id="KW-1185">Reference proteome</keyword>
<gene>
    <name evidence="2" type="ORF">V6X64_06250</name>
</gene>
<name>A0ABV3SAU0_9GAMM</name>
<keyword evidence="1" id="KW-0472">Membrane</keyword>
<proteinExistence type="predicted"/>
<dbReference type="InterPro" id="IPR021344">
    <property type="entry name" value="DUF2970"/>
</dbReference>
<accession>A0ABV3SAU0</accession>
<keyword evidence="1" id="KW-0812">Transmembrane</keyword>
<protein>
    <submittedName>
        <fullName evidence="2">DUF2970 domain-containing protein</fullName>
    </submittedName>
</protein>
<dbReference type="EMBL" id="JBAKFJ010000001">
    <property type="protein sequence ID" value="MEX0386588.1"/>
    <property type="molecule type" value="Genomic_DNA"/>
</dbReference>
<evidence type="ECO:0000256" key="1">
    <source>
        <dbReference type="SAM" id="Phobius"/>
    </source>
</evidence>
<evidence type="ECO:0000313" key="3">
    <source>
        <dbReference type="Proteomes" id="UP001556653"/>
    </source>
</evidence>
<feature type="transmembrane region" description="Helical" evidence="1">
    <location>
        <begin position="45"/>
        <end position="71"/>
    </location>
</feature>
<organism evidence="2 3">
    <name type="scientific">Spiribacter onubensis</name>
    <dbReference type="NCBI Taxonomy" id="3122420"/>
    <lineage>
        <taxon>Bacteria</taxon>
        <taxon>Pseudomonadati</taxon>
        <taxon>Pseudomonadota</taxon>
        <taxon>Gammaproteobacteria</taxon>
        <taxon>Chromatiales</taxon>
        <taxon>Ectothiorhodospiraceae</taxon>
        <taxon>Spiribacter</taxon>
    </lineage>
</organism>
<dbReference type="Pfam" id="PF11174">
    <property type="entry name" value="DUF2970"/>
    <property type="match status" value="1"/>
</dbReference>
<keyword evidence="1" id="KW-1133">Transmembrane helix</keyword>
<reference evidence="2 3" key="1">
    <citation type="submission" date="2024-02" db="EMBL/GenBank/DDBJ databases">
        <title>New especies of Spiribacter isolated from saline water.</title>
        <authorList>
            <person name="Leon M.J."/>
            <person name="De La Haba R."/>
            <person name="Sanchez-Porro C."/>
            <person name="Ventosa A."/>
        </authorList>
    </citation>
    <scope>NUCLEOTIDE SEQUENCE [LARGE SCALE GENOMIC DNA]</scope>
    <source>
        <strain evidence="3">ag22IC4-227</strain>
    </source>
</reference>
<dbReference type="RefSeq" id="WP_367967055.1">
    <property type="nucleotide sequence ID" value="NZ_JBAKFI010000001.1"/>
</dbReference>
<evidence type="ECO:0000313" key="2">
    <source>
        <dbReference type="EMBL" id="MEX0386588.1"/>
    </source>
</evidence>
<comment type="caution">
    <text evidence="2">The sequence shown here is derived from an EMBL/GenBank/DDBJ whole genome shotgun (WGS) entry which is preliminary data.</text>
</comment>
<sequence>MTDTGEPEDGQRRLSVWQVIKSTAAAAFGVQTEDARRRDFTQGSAASFIIAGLLFTVAFVVGLLVVVNLVLSQAG</sequence>
<dbReference type="Proteomes" id="UP001556653">
    <property type="component" value="Unassembled WGS sequence"/>
</dbReference>